<accession>A0A4R5BU51</accession>
<protein>
    <recommendedName>
        <fullName evidence="2">Anti-sigma factor antagonist</fullName>
    </recommendedName>
</protein>
<dbReference type="InterPro" id="IPR002645">
    <property type="entry name" value="STAS_dom"/>
</dbReference>
<dbReference type="PROSITE" id="PS50801">
    <property type="entry name" value="STAS"/>
    <property type="match status" value="1"/>
</dbReference>
<evidence type="ECO:0000256" key="1">
    <source>
        <dbReference type="ARBA" id="ARBA00009013"/>
    </source>
</evidence>
<proteinExistence type="inferred from homology"/>
<evidence type="ECO:0000313" key="5">
    <source>
        <dbReference type="Proteomes" id="UP000294513"/>
    </source>
</evidence>
<dbReference type="SUPFAM" id="SSF52091">
    <property type="entry name" value="SpoIIaa-like"/>
    <property type="match status" value="1"/>
</dbReference>
<evidence type="ECO:0000259" key="3">
    <source>
        <dbReference type="PROSITE" id="PS50801"/>
    </source>
</evidence>
<dbReference type="CDD" id="cd07043">
    <property type="entry name" value="STAS_anti-anti-sigma_factors"/>
    <property type="match status" value="1"/>
</dbReference>
<keyword evidence="5" id="KW-1185">Reference proteome</keyword>
<dbReference type="Gene3D" id="3.30.750.24">
    <property type="entry name" value="STAS domain"/>
    <property type="match status" value="1"/>
</dbReference>
<reference evidence="4 5" key="1">
    <citation type="submission" date="2019-03" db="EMBL/GenBank/DDBJ databases">
        <title>Draft genome sequences of novel Actinobacteria.</title>
        <authorList>
            <person name="Sahin N."/>
            <person name="Ay H."/>
            <person name="Saygin H."/>
        </authorList>
    </citation>
    <scope>NUCLEOTIDE SEQUENCE [LARGE SCALE GENOMIC DNA]</scope>
    <source>
        <strain evidence="4 5">H3C3</strain>
    </source>
</reference>
<dbReference type="Proteomes" id="UP000294513">
    <property type="component" value="Unassembled WGS sequence"/>
</dbReference>
<dbReference type="InterPro" id="IPR003658">
    <property type="entry name" value="Anti-sigma_ant"/>
</dbReference>
<dbReference type="PANTHER" id="PTHR33495:SF2">
    <property type="entry name" value="ANTI-SIGMA FACTOR ANTAGONIST TM_1081-RELATED"/>
    <property type="match status" value="1"/>
</dbReference>
<dbReference type="GO" id="GO:0043856">
    <property type="term" value="F:anti-sigma factor antagonist activity"/>
    <property type="evidence" value="ECO:0007669"/>
    <property type="project" value="InterPro"/>
</dbReference>
<gene>
    <name evidence="4" type="ORF">E1298_14660</name>
</gene>
<dbReference type="OrthoDB" id="3294096at2"/>
<comment type="similarity">
    <text evidence="1 2">Belongs to the anti-sigma-factor antagonist family.</text>
</comment>
<dbReference type="RefSeq" id="WP_131893396.1">
    <property type="nucleotide sequence ID" value="NZ_SMKU01000062.1"/>
</dbReference>
<comment type="caution">
    <text evidence="4">The sequence shown here is derived from an EMBL/GenBank/DDBJ whole genome shotgun (WGS) entry which is preliminary data.</text>
</comment>
<dbReference type="InterPro" id="IPR036513">
    <property type="entry name" value="STAS_dom_sf"/>
</dbReference>
<organism evidence="4 5">
    <name type="scientific">Actinomadura rubrisoli</name>
    <dbReference type="NCBI Taxonomy" id="2530368"/>
    <lineage>
        <taxon>Bacteria</taxon>
        <taxon>Bacillati</taxon>
        <taxon>Actinomycetota</taxon>
        <taxon>Actinomycetes</taxon>
        <taxon>Streptosporangiales</taxon>
        <taxon>Thermomonosporaceae</taxon>
        <taxon>Actinomadura</taxon>
    </lineage>
</organism>
<dbReference type="NCBIfam" id="TIGR00377">
    <property type="entry name" value="ant_ant_sig"/>
    <property type="match status" value="1"/>
</dbReference>
<dbReference type="Pfam" id="PF01740">
    <property type="entry name" value="STAS"/>
    <property type="match status" value="1"/>
</dbReference>
<dbReference type="AlphaFoldDB" id="A0A4R5BU51"/>
<feature type="domain" description="STAS" evidence="3">
    <location>
        <begin position="11"/>
        <end position="120"/>
    </location>
</feature>
<name>A0A4R5BU51_9ACTN</name>
<dbReference type="EMBL" id="SMKU01000062">
    <property type="protein sequence ID" value="TDD88840.1"/>
    <property type="molecule type" value="Genomic_DNA"/>
</dbReference>
<evidence type="ECO:0000313" key="4">
    <source>
        <dbReference type="EMBL" id="TDD88840.1"/>
    </source>
</evidence>
<dbReference type="PANTHER" id="PTHR33495">
    <property type="entry name" value="ANTI-SIGMA FACTOR ANTAGONIST TM_1081-RELATED-RELATED"/>
    <property type="match status" value="1"/>
</dbReference>
<sequence length="128" mass="13531">MFTIDTSPHGAWLSRERTPEHTLVAVHGELDIATAPFLRERLHTVLEDPGPLVVLDLSGVTFCDASGLALLVGARRRAQSRGAAVVLAAPRPHLEKMLHVTGLHRAFTIRSTVGGALLSGPSGRSAAA</sequence>
<evidence type="ECO:0000256" key="2">
    <source>
        <dbReference type="RuleBase" id="RU003749"/>
    </source>
</evidence>